<evidence type="ECO:0000256" key="2">
    <source>
        <dbReference type="SAM" id="SignalP"/>
    </source>
</evidence>
<keyword evidence="2" id="KW-0732">Signal</keyword>
<dbReference type="AlphaFoldDB" id="F0J8M1"/>
<feature type="signal peptide" evidence="2">
    <location>
        <begin position="1"/>
        <end position="18"/>
    </location>
</feature>
<protein>
    <submittedName>
        <fullName evidence="3">Salivary lipocalin</fullName>
    </submittedName>
</protein>
<dbReference type="SUPFAM" id="SSF50814">
    <property type="entry name" value="Lipocalins"/>
    <property type="match status" value="1"/>
</dbReference>
<feature type="chain" id="PRO_5003251575" evidence="2">
    <location>
        <begin position="19"/>
        <end position="219"/>
    </location>
</feature>
<reference evidence="3" key="1">
    <citation type="journal article" date="2011" name="BMC Genomics">
        <title>A further insight into the sialome of the tropical bont tick, Amblyomma variegatum.</title>
        <authorList>
            <person name="Ribeiro J.M."/>
            <person name="Anderson J.M."/>
            <person name="Manoukis N.C."/>
            <person name="Meng Z."/>
            <person name="Francishetti I.M."/>
        </authorList>
    </citation>
    <scope>NUCLEOTIDE SEQUENCE</scope>
    <source>
        <strain evidence="3">Amb_var-396</strain>
        <tissue evidence="3">Salivary gland</tissue>
    </source>
</reference>
<accession>F0J8M1</accession>
<feature type="non-terminal residue" evidence="3">
    <location>
        <position position="219"/>
    </location>
</feature>
<dbReference type="EMBL" id="BK007222">
    <property type="protein sequence ID" value="DAA34238.1"/>
    <property type="molecule type" value="mRNA"/>
</dbReference>
<evidence type="ECO:0000313" key="3">
    <source>
        <dbReference type="EMBL" id="DAA34238.1"/>
    </source>
</evidence>
<name>F0J8M1_AMBVA</name>
<sequence length="219" mass="24368">MPLFMVLIVCAYIIQVFGIEIPHSCQTGGTGVHSLSGFELLKKDTTFRLLDTTSKHLSPNTIRCVTATTSTTDANDRVTVKVEYQTMPNDTWSSFNQHFRFDCGNNEYGTLSSIEEPGETGNPPPASYEFLWADSYCTVIQYLSVEDPVIGCQGPQTSNVDGLWRLQWLPLQMSSDGDPNTCVWPERSGGHAGVPGPEQRDSNKEHEAKKARECMVWVK</sequence>
<feature type="compositionally biased region" description="Basic and acidic residues" evidence="1">
    <location>
        <begin position="198"/>
        <end position="209"/>
    </location>
</feature>
<feature type="region of interest" description="Disordered" evidence="1">
    <location>
        <begin position="186"/>
        <end position="209"/>
    </location>
</feature>
<dbReference type="Gene3D" id="2.40.128.20">
    <property type="match status" value="1"/>
</dbReference>
<organism evidence="3">
    <name type="scientific">Amblyomma variegatum</name>
    <name type="common">Tropical bont tick</name>
    <dbReference type="NCBI Taxonomy" id="34610"/>
    <lineage>
        <taxon>Eukaryota</taxon>
        <taxon>Metazoa</taxon>
        <taxon>Ecdysozoa</taxon>
        <taxon>Arthropoda</taxon>
        <taxon>Chelicerata</taxon>
        <taxon>Arachnida</taxon>
        <taxon>Acari</taxon>
        <taxon>Parasitiformes</taxon>
        <taxon>Ixodida</taxon>
        <taxon>Ixodoidea</taxon>
        <taxon>Ixodidae</taxon>
        <taxon>Amblyomminae</taxon>
        <taxon>Amblyomma</taxon>
    </lineage>
</organism>
<evidence type="ECO:0000256" key="1">
    <source>
        <dbReference type="SAM" id="MobiDB-lite"/>
    </source>
</evidence>
<dbReference type="InterPro" id="IPR012674">
    <property type="entry name" value="Calycin"/>
</dbReference>
<proteinExistence type="evidence at transcript level"/>